<sequence>MMRFLLSVATLVGTIVGVGMFGLPAVTAEAGWLSIALITLIVLPVVALTHLAYAHVVVLTSSRARLPGYAGLWLGRSAKRVAFASQALGLVGSSLAYLVVGGSFLTQFISSVLPIPLWGGVAIFFLAGAILVWRGVKSIARAELVMVGIMLCAIVVLGIAALPSWQSANLAAISFTGTPWRAYGVLIFSLWGMSVIPEVAEVSSRRNLGEVVAGGVICSFLASALFVLIALGVSDGAISADALGSLSMHLGKGVRLFGFGFGVLATFTSYLTLTRVTVDMLRYDFHIGTVASFISATVIPLILLLMGFNDFITVLAITGAVSLGLEGILVMMIEERAVRERPQLKIFHMPSFVRNAVILLLCIGISLELLATIGVL</sequence>
<keyword evidence="3" id="KW-1003">Cell membrane</keyword>
<proteinExistence type="predicted"/>
<keyword evidence="6 8" id="KW-1133">Transmembrane helix</keyword>
<evidence type="ECO:0000256" key="1">
    <source>
        <dbReference type="ARBA" id="ARBA00004429"/>
    </source>
</evidence>
<evidence type="ECO:0000256" key="6">
    <source>
        <dbReference type="ARBA" id="ARBA00022989"/>
    </source>
</evidence>
<dbReference type="Pfam" id="PF03222">
    <property type="entry name" value="Trp_Tyr_perm"/>
    <property type="match status" value="1"/>
</dbReference>
<dbReference type="PANTHER" id="PTHR22950">
    <property type="entry name" value="AMINO ACID TRANSPORTER"/>
    <property type="match status" value="1"/>
</dbReference>
<keyword evidence="4" id="KW-0997">Cell inner membrane</keyword>
<evidence type="ECO:0000313" key="10">
    <source>
        <dbReference type="Proteomes" id="UP000178264"/>
    </source>
</evidence>
<feature type="transmembrane region" description="Helical" evidence="8">
    <location>
        <begin position="285"/>
        <end position="305"/>
    </location>
</feature>
<dbReference type="Proteomes" id="UP000178264">
    <property type="component" value="Unassembled WGS sequence"/>
</dbReference>
<organism evidence="9 10">
    <name type="scientific">Candidatus Uhrbacteria bacterium RIFCSPLOWO2_02_FULL_49_11</name>
    <dbReference type="NCBI Taxonomy" id="1802409"/>
    <lineage>
        <taxon>Bacteria</taxon>
        <taxon>Candidatus Uhriibacteriota</taxon>
    </lineage>
</organism>
<dbReference type="GO" id="GO:0015179">
    <property type="term" value="F:L-amino acid transmembrane transporter activity"/>
    <property type="evidence" value="ECO:0007669"/>
    <property type="project" value="TreeGrafter"/>
</dbReference>
<dbReference type="AlphaFoldDB" id="A0A1F7VCS4"/>
<accession>A0A1F7VCS4</accession>
<evidence type="ECO:0000256" key="2">
    <source>
        <dbReference type="ARBA" id="ARBA00022448"/>
    </source>
</evidence>
<feature type="transmembrane region" description="Helical" evidence="8">
    <location>
        <begin position="212"/>
        <end position="233"/>
    </location>
</feature>
<feature type="transmembrane region" description="Helical" evidence="8">
    <location>
        <begin position="38"/>
        <end position="60"/>
    </location>
</feature>
<feature type="transmembrane region" description="Helical" evidence="8">
    <location>
        <begin position="81"/>
        <end position="100"/>
    </location>
</feature>
<evidence type="ECO:0008006" key="11">
    <source>
        <dbReference type="Google" id="ProtNLM"/>
    </source>
</evidence>
<dbReference type="EMBL" id="MGER01000055">
    <property type="protein sequence ID" value="OGL87807.1"/>
    <property type="molecule type" value="Genomic_DNA"/>
</dbReference>
<feature type="transmembrane region" description="Helical" evidence="8">
    <location>
        <begin position="311"/>
        <end position="331"/>
    </location>
</feature>
<keyword evidence="7 8" id="KW-0472">Membrane</keyword>
<comment type="subcellular location">
    <subcellularLocation>
        <location evidence="1">Cell inner membrane</location>
        <topology evidence="1">Multi-pass membrane protein</topology>
    </subcellularLocation>
</comment>
<name>A0A1F7VCS4_9BACT</name>
<evidence type="ECO:0000256" key="3">
    <source>
        <dbReference type="ARBA" id="ARBA00022475"/>
    </source>
</evidence>
<evidence type="ECO:0000313" key="9">
    <source>
        <dbReference type="EMBL" id="OGL87807.1"/>
    </source>
</evidence>
<feature type="transmembrane region" description="Helical" evidence="8">
    <location>
        <begin position="352"/>
        <end position="375"/>
    </location>
</feature>
<evidence type="ECO:0000256" key="4">
    <source>
        <dbReference type="ARBA" id="ARBA00022519"/>
    </source>
</evidence>
<dbReference type="Gene3D" id="1.20.1740.10">
    <property type="entry name" value="Amino acid/polyamine transporter I"/>
    <property type="match status" value="1"/>
</dbReference>
<keyword evidence="2" id="KW-0813">Transport</keyword>
<keyword evidence="5 8" id="KW-0812">Transmembrane</keyword>
<dbReference type="GO" id="GO:0005886">
    <property type="term" value="C:plasma membrane"/>
    <property type="evidence" value="ECO:0007669"/>
    <property type="project" value="UniProtKB-SubCell"/>
</dbReference>
<dbReference type="InterPro" id="IPR018227">
    <property type="entry name" value="Amino_acid_transport_2"/>
</dbReference>
<gene>
    <name evidence="9" type="ORF">A3I42_04890</name>
</gene>
<reference evidence="9 10" key="1">
    <citation type="journal article" date="2016" name="Nat. Commun.">
        <title>Thousands of microbial genomes shed light on interconnected biogeochemical processes in an aquifer system.</title>
        <authorList>
            <person name="Anantharaman K."/>
            <person name="Brown C.T."/>
            <person name="Hug L.A."/>
            <person name="Sharon I."/>
            <person name="Castelle C.J."/>
            <person name="Probst A.J."/>
            <person name="Thomas B.C."/>
            <person name="Singh A."/>
            <person name="Wilkins M.J."/>
            <person name="Karaoz U."/>
            <person name="Brodie E.L."/>
            <person name="Williams K.H."/>
            <person name="Hubbard S.S."/>
            <person name="Banfield J.F."/>
        </authorList>
    </citation>
    <scope>NUCLEOTIDE SEQUENCE [LARGE SCALE GENOMIC DNA]</scope>
</reference>
<feature type="transmembrane region" description="Helical" evidence="8">
    <location>
        <begin position="182"/>
        <end position="200"/>
    </location>
</feature>
<evidence type="ECO:0000256" key="8">
    <source>
        <dbReference type="SAM" id="Phobius"/>
    </source>
</evidence>
<feature type="transmembrane region" description="Helical" evidence="8">
    <location>
        <begin position="144"/>
        <end position="162"/>
    </location>
</feature>
<comment type="caution">
    <text evidence="9">The sequence shown here is derived from an EMBL/GenBank/DDBJ whole genome shotgun (WGS) entry which is preliminary data.</text>
</comment>
<evidence type="ECO:0000256" key="5">
    <source>
        <dbReference type="ARBA" id="ARBA00022692"/>
    </source>
</evidence>
<evidence type="ECO:0000256" key="7">
    <source>
        <dbReference type="ARBA" id="ARBA00023136"/>
    </source>
</evidence>
<protein>
    <recommendedName>
        <fullName evidence="11">Amino acid transporter transmembrane domain-containing protein</fullName>
    </recommendedName>
</protein>
<feature type="transmembrane region" description="Helical" evidence="8">
    <location>
        <begin position="112"/>
        <end position="132"/>
    </location>
</feature>
<feature type="transmembrane region" description="Helical" evidence="8">
    <location>
        <begin position="253"/>
        <end position="273"/>
    </location>
</feature>